<proteinExistence type="inferred from homology"/>
<evidence type="ECO:0000256" key="4">
    <source>
        <dbReference type="ARBA" id="ARBA00022692"/>
    </source>
</evidence>
<dbReference type="Pfam" id="PF00005">
    <property type="entry name" value="ABC_tran"/>
    <property type="match status" value="2"/>
</dbReference>
<dbReference type="InterPro" id="IPR017871">
    <property type="entry name" value="ABC_transporter-like_CS"/>
</dbReference>
<comment type="subcellular location">
    <subcellularLocation>
        <location evidence="1">Membrane</location>
        <topology evidence="1">Multi-pass membrane protein</topology>
    </subcellularLocation>
</comment>
<dbReference type="GO" id="GO:0005524">
    <property type="term" value="F:ATP binding"/>
    <property type="evidence" value="ECO:0007669"/>
    <property type="project" value="UniProtKB-KW"/>
</dbReference>
<dbReference type="RefSeq" id="XP_001450896.1">
    <property type="nucleotide sequence ID" value="XM_001450859.1"/>
</dbReference>
<feature type="transmembrane region" description="Helical" evidence="11">
    <location>
        <begin position="1218"/>
        <end position="1238"/>
    </location>
</feature>
<organism evidence="13 14">
    <name type="scientific">Paramecium tetraurelia</name>
    <dbReference type="NCBI Taxonomy" id="5888"/>
    <lineage>
        <taxon>Eukaryota</taxon>
        <taxon>Sar</taxon>
        <taxon>Alveolata</taxon>
        <taxon>Ciliophora</taxon>
        <taxon>Intramacronucleata</taxon>
        <taxon>Oligohymenophorea</taxon>
        <taxon>Peniculida</taxon>
        <taxon>Parameciidae</taxon>
        <taxon>Paramecium</taxon>
    </lineage>
</organism>
<dbReference type="CDD" id="cd03263">
    <property type="entry name" value="ABC_subfamily_A"/>
    <property type="match status" value="2"/>
</dbReference>
<dbReference type="STRING" id="5888.A0DKD2"/>
<keyword evidence="5" id="KW-0677">Repeat</keyword>
<dbReference type="FunFam" id="3.40.50.300:FF:000298">
    <property type="entry name" value="ATP-binding cassette sub-family A member 12"/>
    <property type="match status" value="1"/>
</dbReference>
<feature type="transmembrane region" description="Helical" evidence="11">
    <location>
        <begin position="1185"/>
        <end position="1206"/>
    </location>
</feature>
<dbReference type="InterPro" id="IPR003439">
    <property type="entry name" value="ABC_transporter-like_ATP-bd"/>
</dbReference>
<dbReference type="GeneID" id="5036681"/>
<feature type="transmembrane region" description="Helical" evidence="11">
    <location>
        <begin position="1158"/>
        <end position="1178"/>
    </location>
</feature>
<keyword evidence="4 11" id="KW-0812">Transmembrane</keyword>
<dbReference type="InParanoid" id="A0DKD2"/>
<dbReference type="KEGG" id="ptm:GSPATT00017828001"/>
<evidence type="ECO:0000256" key="6">
    <source>
        <dbReference type="ARBA" id="ARBA00022741"/>
    </source>
</evidence>
<dbReference type="FunFam" id="3.40.50.300:FF:000335">
    <property type="entry name" value="ATP binding cassette subfamily A member 5"/>
    <property type="match status" value="1"/>
</dbReference>
<keyword evidence="6" id="KW-0547">Nucleotide-binding</keyword>
<comment type="similarity">
    <text evidence="2">Belongs to the ABC transporter superfamily. ABCA family.</text>
</comment>
<dbReference type="OMA" id="WKNWIVL"/>
<evidence type="ECO:0000256" key="5">
    <source>
        <dbReference type="ARBA" id="ARBA00022737"/>
    </source>
</evidence>
<evidence type="ECO:0000256" key="10">
    <source>
        <dbReference type="SAM" id="Coils"/>
    </source>
</evidence>
<evidence type="ECO:0000256" key="11">
    <source>
        <dbReference type="SAM" id="Phobius"/>
    </source>
</evidence>
<dbReference type="PROSITE" id="PS50893">
    <property type="entry name" value="ABC_TRANSPORTER_2"/>
    <property type="match status" value="2"/>
</dbReference>
<keyword evidence="9 11" id="KW-0472">Membrane</keyword>
<feature type="transmembrane region" description="Helical" evidence="11">
    <location>
        <begin position="936"/>
        <end position="959"/>
    </location>
</feature>
<evidence type="ECO:0000256" key="2">
    <source>
        <dbReference type="ARBA" id="ARBA00008869"/>
    </source>
</evidence>
<dbReference type="PANTHER" id="PTHR19229:SF36">
    <property type="entry name" value="ATP-BINDING CASSETTE SUB-FAMILY A MEMBER 2"/>
    <property type="match status" value="1"/>
</dbReference>
<feature type="domain" description="ABC transporter" evidence="12">
    <location>
        <begin position="570"/>
        <end position="800"/>
    </location>
</feature>
<evidence type="ECO:0000256" key="1">
    <source>
        <dbReference type="ARBA" id="ARBA00004141"/>
    </source>
</evidence>
<dbReference type="GO" id="GO:0016887">
    <property type="term" value="F:ATP hydrolysis activity"/>
    <property type="evidence" value="ECO:0007669"/>
    <property type="project" value="InterPro"/>
</dbReference>
<evidence type="ECO:0000256" key="9">
    <source>
        <dbReference type="ARBA" id="ARBA00023136"/>
    </source>
</evidence>
<evidence type="ECO:0000256" key="3">
    <source>
        <dbReference type="ARBA" id="ARBA00022448"/>
    </source>
</evidence>
<feature type="transmembrane region" description="Helical" evidence="11">
    <location>
        <begin position="348"/>
        <end position="378"/>
    </location>
</feature>
<feature type="transmembrane region" description="Helical" evidence="11">
    <location>
        <begin position="415"/>
        <end position="437"/>
    </location>
</feature>
<feature type="domain" description="ABC transporter" evidence="12">
    <location>
        <begin position="1360"/>
        <end position="1597"/>
    </location>
</feature>
<dbReference type="PROSITE" id="PS00211">
    <property type="entry name" value="ABC_TRANSPORTER_1"/>
    <property type="match status" value="2"/>
</dbReference>
<sequence>MFHKNENFLQNAPIQEFDFIESLYQINYQIMSHLTALLRKNYILWKRNCCCSVCEILLPLFFIGLLITIRQLFMLKTRAQVEIDDIPETSYLKLTKDSDLPRILAPNLNNFPQNPNQDSEDLLKSLPQLKNCIDNTNYKGASYRNGLIGIGPEENNLAQKLSTYFVDYYGYQVKWFNSNDEIDDYVRSEGYDKLEETRGLCLAIMFETNDINLKNFSYSLRFNTSDSTDYIEYPLNRKDKINSFKYEDQEITYLFYENGFLTIQNWIDNLIIQQYDTSATIEPTLSHVRSRDHIEDKFPDFVNGAYGIYLALPLMIVFLRMTHGIIYEKEKKLREGMKIMGLSNTQFYLSWIIQYLIIYGIISALATVILSMFSYILSQKSDWGFVFLNYYLYCVVLIVQSLFLSVFFSQALTGLIVSIVWYLLMFLMLNLVPANAIPSSSQYWGVSFSSQASLAFSTGVITLMESQGNGFNESNLTTTINNYSISIAWTWHIINIIAYFILAVYLDQVFPNEWGVKKHPLFFISWIWESNRTDRVSHKSMSIERMNTHDDKFEEVEQALKEQEQKNEALIIKGLYRTYPNGKQAVSNLNLSMYQGQIFALLGHNGAGKTSTISMLTGLLEITKGDVVGYGLDVKSQLSELRKIMGVCPQHDILFDNLTVKEHLELFAQFKGVKSSEIQDQITKIIADVDLTDKTDYLSKNLSGGQKRRLSVAIAFIGNSKLVYLDEPTSGMDTSARRYIWEMLKNYKDNRIIVLTTHFMDEADFLGDRIGIMGEGKLLCSGSSVFLKNRFGVGYNLTLVKDSTSIQSQPIIDNVIKYVSSATVLSNVSAEVVMQLPIDSVDKFPNLFEYLDANLKSLHIATYGISITTLEEVFLKVAKIGAGHEQVDDVQNKENNDQINQNVDLNIQRIEGFCSTFFLHLFALMEKRFRIFKRDIRGLVCEIFVPILVVISGLAIMTVKWIKDDDLAMITPEGLYGDLKLQTFWGGDQAGLELMQYFSNDDWTISQLSTNLEQADKEYFDQFELRESPGWYFLNQFIGSTYSYWFLQNSVFVQSSPLLLNQMNQAILRKITNTASASLQISFYPFPQTHSEKSIDQSVAGYLSAFIFSIGFAFIPASIISFIVKEREINIKHQQLVSGVSVLAYWASNWIIDIVKHLIPAIVSALMVLAFDIDALILDGNYGAIFLFFILYGWAIIPFSYALSFFFKVPGNSLLSSFFIHLVFGSIISIVIYVFFLIETTRDVASYLVWVFRPLPSFSFALGLLRTSMKQFFELIFQNSITPPNTFAMRVAGEDLIVLAISGVGYMIIVFILEFFEDNGSLQKLGSNEASIPYKPKVLDDDVEREQQLCQNYQPQDQAILVKNLRKVFMLEKKQHKVAVDNISFSVGNGEVFSLLGVNGAGKTTTFKILSGELKPTSGVAYVSGHSVIDQIQDARKNIGYCPQFDALLDNLTVREHLELFAKIKGISQFHLAELVEKKMVEMDLKRFESVEAGQLSGGNKRKLSVAIAMIGNPPIVFLDEPSTGMDPEARRFMWNVISRISTQRKQSSIILTTHSMEEAEALSTKIAIQVDGNLRCFGSVQHVKNKYGQGYEVEIKLQKPHANLLDAVINQMGLSKGIRINQSATLSALQKINQAQLMNFIQPKESGSHLYNDLSRHGISVETLAEYVLVESNGRELLNFIQQQLGQFQVIEHFQTFYRVRLLSNITAGKLFSAFEKNKQQLTISQYSIKQASIEQIFNIFAKQDLQQRDHEVHIQVQS</sequence>
<dbReference type="eggNOG" id="KOG0059">
    <property type="taxonomic scope" value="Eukaryota"/>
</dbReference>
<reference evidence="13 14" key="1">
    <citation type="journal article" date="2006" name="Nature">
        <title>Global trends of whole-genome duplications revealed by the ciliate Paramecium tetraurelia.</title>
        <authorList>
            <consortium name="Genoscope"/>
            <person name="Aury J.-M."/>
            <person name="Jaillon O."/>
            <person name="Duret L."/>
            <person name="Noel B."/>
            <person name="Jubin C."/>
            <person name="Porcel B.M."/>
            <person name="Segurens B."/>
            <person name="Daubin V."/>
            <person name="Anthouard V."/>
            <person name="Aiach N."/>
            <person name="Arnaiz O."/>
            <person name="Billaut A."/>
            <person name="Beisson J."/>
            <person name="Blanc I."/>
            <person name="Bouhouche K."/>
            <person name="Camara F."/>
            <person name="Duharcourt S."/>
            <person name="Guigo R."/>
            <person name="Gogendeau D."/>
            <person name="Katinka M."/>
            <person name="Keller A.-M."/>
            <person name="Kissmehl R."/>
            <person name="Klotz C."/>
            <person name="Koll F."/>
            <person name="Le Moue A."/>
            <person name="Lepere C."/>
            <person name="Malinsky S."/>
            <person name="Nowacki M."/>
            <person name="Nowak J.K."/>
            <person name="Plattner H."/>
            <person name="Poulain J."/>
            <person name="Ruiz F."/>
            <person name="Serrano V."/>
            <person name="Zagulski M."/>
            <person name="Dessen P."/>
            <person name="Betermier M."/>
            <person name="Weissenbach J."/>
            <person name="Scarpelli C."/>
            <person name="Schachter V."/>
            <person name="Sperling L."/>
            <person name="Meyer E."/>
            <person name="Cohen J."/>
            <person name="Wincker P."/>
        </authorList>
    </citation>
    <scope>NUCLEOTIDE SEQUENCE [LARGE SCALE GENOMIC DNA]</scope>
    <source>
        <strain evidence="13 14">Stock d4-2</strain>
    </source>
</reference>
<keyword evidence="3" id="KW-0813">Transport</keyword>
<feature type="transmembrane region" description="Helical" evidence="11">
    <location>
        <begin position="49"/>
        <end position="69"/>
    </location>
</feature>
<dbReference type="GO" id="GO:0016020">
    <property type="term" value="C:membrane"/>
    <property type="evidence" value="ECO:0007669"/>
    <property type="project" value="UniProtKB-SubCell"/>
</dbReference>
<dbReference type="SUPFAM" id="SSF52540">
    <property type="entry name" value="P-loop containing nucleoside triphosphate hydrolases"/>
    <property type="match status" value="2"/>
</dbReference>
<feature type="transmembrane region" description="Helical" evidence="11">
    <location>
        <begin position="1136"/>
        <end position="1152"/>
    </location>
</feature>
<evidence type="ECO:0000256" key="7">
    <source>
        <dbReference type="ARBA" id="ARBA00022840"/>
    </source>
</evidence>
<feature type="transmembrane region" description="Helical" evidence="11">
    <location>
        <begin position="485"/>
        <end position="506"/>
    </location>
</feature>
<evidence type="ECO:0000313" key="13">
    <source>
        <dbReference type="EMBL" id="CAK83499.1"/>
    </source>
</evidence>
<dbReference type="InterPro" id="IPR027417">
    <property type="entry name" value="P-loop_NTPase"/>
</dbReference>
<protein>
    <recommendedName>
        <fullName evidence="12">ABC transporter domain-containing protein</fullName>
    </recommendedName>
</protein>
<evidence type="ECO:0000313" key="14">
    <source>
        <dbReference type="Proteomes" id="UP000000600"/>
    </source>
</evidence>
<dbReference type="PANTHER" id="PTHR19229">
    <property type="entry name" value="ATP-BINDING CASSETTE TRANSPORTER SUBFAMILY A ABCA"/>
    <property type="match status" value="1"/>
</dbReference>
<dbReference type="EMBL" id="CT868474">
    <property type="protein sequence ID" value="CAK83499.1"/>
    <property type="molecule type" value="Genomic_DNA"/>
</dbReference>
<dbReference type="Pfam" id="PF12698">
    <property type="entry name" value="ABC2_membrane_3"/>
    <property type="match status" value="2"/>
</dbReference>
<dbReference type="GO" id="GO:0005319">
    <property type="term" value="F:lipid transporter activity"/>
    <property type="evidence" value="ECO:0000318"/>
    <property type="project" value="GO_Central"/>
</dbReference>
<evidence type="ECO:0000259" key="12">
    <source>
        <dbReference type="PROSITE" id="PS50893"/>
    </source>
</evidence>
<feature type="coiled-coil region" evidence="10">
    <location>
        <begin position="546"/>
        <end position="573"/>
    </location>
</feature>
<dbReference type="GO" id="GO:0140359">
    <property type="term" value="F:ABC-type transporter activity"/>
    <property type="evidence" value="ECO:0007669"/>
    <property type="project" value="InterPro"/>
</dbReference>
<dbReference type="GO" id="GO:0042626">
    <property type="term" value="F:ATPase-coupled transmembrane transporter activity"/>
    <property type="evidence" value="ECO:0000318"/>
    <property type="project" value="GO_Central"/>
</dbReference>
<dbReference type="GO" id="GO:0006869">
    <property type="term" value="P:lipid transport"/>
    <property type="evidence" value="ECO:0000318"/>
    <property type="project" value="GO_Central"/>
</dbReference>
<accession>A0DKD2</accession>
<evidence type="ECO:0000256" key="8">
    <source>
        <dbReference type="ARBA" id="ARBA00022989"/>
    </source>
</evidence>
<dbReference type="OrthoDB" id="10255969at2759"/>
<keyword evidence="14" id="KW-1185">Reference proteome</keyword>
<gene>
    <name evidence="13" type="ORF">GSPATT00017828001</name>
</gene>
<dbReference type="InterPro" id="IPR013525">
    <property type="entry name" value="ABC2_TM"/>
</dbReference>
<dbReference type="HOGENOM" id="CLU_000604_19_1_1"/>
<keyword evidence="7" id="KW-0067">ATP-binding</keyword>
<name>A0DKD2_PARTE</name>
<keyword evidence="8 11" id="KW-1133">Transmembrane helix</keyword>
<dbReference type="Gene3D" id="3.40.50.300">
    <property type="entry name" value="P-loop containing nucleotide triphosphate hydrolases"/>
    <property type="match status" value="2"/>
</dbReference>
<dbReference type="SMART" id="SM00382">
    <property type="entry name" value="AAA"/>
    <property type="match status" value="2"/>
</dbReference>
<dbReference type="Proteomes" id="UP000000600">
    <property type="component" value="Unassembled WGS sequence"/>
</dbReference>
<feature type="transmembrane region" description="Helical" evidence="11">
    <location>
        <begin position="1099"/>
        <end position="1124"/>
    </location>
</feature>
<feature type="transmembrane region" description="Helical" evidence="11">
    <location>
        <begin position="390"/>
        <end position="408"/>
    </location>
</feature>
<keyword evidence="10" id="KW-0175">Coiled coil</keyword>
<feature type="transmembrane region" description="Helical" evidence="11">
    <location>
        <begin position="1296"/>
        <end position="1316"/>
    </location>
</feature>
<dbReference type="InterPro" id="IPR026082">
    <property type="entry name" value="ABCA"/>
</dbReference>
<dbReference type="InterPro" id="IPR003593">
    <property type="entry name" value="AAA+_ATPase"/>
</dbReference>
<feature type="transmembrane region" description="Helical" evidence="11">
    <location>
        <begin position="306"/>
        <end position="327"/>
    </location>
</feature>